<feature type="transmembrane region" description="Helical" evidence="6">
    <location>
        <begin position="147"/>
        <end position="171"/>
    </location>
</feature>
<dbReference type="Proteomes" id="UP001174691">
    <property type="component" value="Unassembled WGS sequence"/>
</dbReference>
<dbReference type="Gene3D" id="1.20.1070.10">
    <property type="entry name" value="Rhodopsin 7-helix transmembrane proteins"/>
    <property type="match status" value="1"/>
</dbReference>
<feature type="region of interest" description="Disordered" evidence="5">
    <location>
        <begin position="496"/>
        <end position="534"/>
    </location>
</feature>
<dbReference type="GO" id="GO:0007189">
    <property type="term" value="P:adenylate cyclase-activating G protein-coupled receptor signaling pathway"/>
    <property type="evidence" value="ECO:0007669"/>
    <property type="project" value="TreeGrafter"/>
</dbReference>
<evidence type="ECO:0000313" key="7">
    <source>
        <dbReference type="EMBL" id="KAJ9160910.1"/>
    </source>
</evidence>
<feature type="region of interest" description="Disordered" evidence="5">
    <location>
        <begin position="268"/>
        <end position="289"/>
    </location>
</feature>
<dbReference type="SUPFAM" id="SSF81321">
    <property type="entry name" value="Family A G protein-coupled receptor-like"/>
    <property type="match status" value="1"/>
</dbReference>
<feature type="region of interest" description="Disordered" evidence="5">
    <location>
        <begin position="438"/>
        <end position="471"/>
    </location>
</feature>
<evidence type="ECO:0000256" key="6">
    <source>
        <dbReference type="SAM" id="Phobius"/>
    </source>
</evidence>
<dbReference type="AlphaFoldDB" id="A0AA38VYT2"/>
<comment type="subcellular location">
    <subcellularLocation>
        <location evidence="1">Membrane</location>
        <topology evidence="1">Multi-pass membrane protein</topology>
    </subcellularLocation>
</comment>
<keyword evidence="4 6" id="KW-0472">Membrane</keyword>
<feature type="transmembrane region" description="Helical" evidence="6">
    <location>
        <begin position="239"/>
        <end position="259"/>
    </location>
</feature>
<accession>A0AA38VYT2</accession>
<dbReference type="GO" id="GO:0005886">
    <property type="term" value="C:plasma membrane"/>
    <property type="evidence" value="ECO:0007669"/>
    <property type="project" value="TreeGrafter"/>
</dbReference>
<name>A0AA38VYT2_9PEZI</name>
<sequence>MASPADYGGRLSPDSEALTPLPLVLHRGLTAVAVLASTSFFAASITVLYLTFKFARWHMRSRRQKSDRPHSTALDLSLGLVQRHFGGGNDGQTGNSNNNVRSSPNQFLILLYNLLVADLHQAGAFLVNGVWVSRDAIQVGSPACFVQGWLISTGDVAGGLSVSAIAIHTYLTVVRNRKPPQWTVYSGVIGIWIFTYFMSALGIATTHNGASGGGFFVRAGAWCWINVKYENMRLLTHYLFIFMSIGIVSILYTLIFFTLRRRQDQDGLHRSQSRSRLNDQSQAKAGPDFRTRNSQITRASITPSTDNGHHPAFLIYPVIYVVCTAPLALGRIATMAGATVPLGYFCAAGALITSNGWLDVLLWSLTRRVLLFESDIDAEDVGIGTFAFMRTPPGRKFGNMVWVQGASRGLEEGQGEGQSADEAKDGFDWWGWRRARRSGMRTPGGHSRMASSLGVQGRSHKRIGSRSISQESLRDRGELAIQMDVVTTVEVEMDVDKMGRRHRESSLSSSLDKDAPQYGSEHNLNAMRERGQTG</sequence>
<evidence type="ECO:0000256" key="5">
    <source>
        <dbReference type="SAM" id="MobiDB-lite"/>
    </source>
</evidence>
<dbReference type="GO" id="GO:0004930">
    <property type="term" value="F:G protein-coupled receptor activity"/>
    <property type="evidence" value="ECO:0007669"/>
    <property type="project" value="InterPro"/>
</dbReference>
<evidence type="ECO:0000256" key="2">
    <source>
        <dbReference type="ARBA" id="ARBA00022692"/>
    </source>
</evidence>
<feature type="compositionally biased region" description="Polar residues" evidence="5">
    <location>
        <begin position="274"/>
        <end position="283"/>
    </location>
</feature>
<evidence type="ECO:0000256" key="1">
    <source>
        <dbReference type="ARBA" id="ARBA00004141"/>
    </source>
</evidence>
<dbReference type="PANTHER" id="PTHR23112:SF37">
    <property type="entry name" value="G PROTEIN-COUPLED RECEPTOR GPR1"/>
    <property type="match status" value="1"/>
</dbReference>
<evidence type="ECO:0000256" key="4">
    <source>
        <dbReference type="ARBA" id="ARBA00023136"/>
    </source>
</evidence>
<dbReference type="Pfam" id="PF00001">
    <property type="entry name" value="7tm_1"/>
    <property type="match status" value="1"/>
</dbReference>
<dbReference type="PANTHER" id="PTHR23112">
    <property type="entry name" value="G PROTEIN-COUPLED RECEPTOR 157-RELATED"/>
    <property type="match status" value="1"/>
</dbReference>
<feature type="transmembrane region" description="Helical" evidence="6">
    <location>
        <begin position="342"/>
        <end position="365"/>
    </location>
</feature>
<keyword evidence="8" id="KW-1185">Reference proteome</keyword>
<keyword evidence="3 6" id="KW-1133">Transmembrane helix</keyword>
<keyword evidence="2 6" id="KW-0812">Transmembrane</keyword>
<proteinExistence type="predicted"/>
<comment type="caution">
    <text evidence="7">The sequence shown here is derived from an EMBL/GenBank/DDBJ whole genome shotgun (WGS) entry which is preliminary data.</text>
</comment>
<dbReference type="EMBL" id="JANBVN010000029">
    <property type="protein sequence ID" value="KAJ9160910.1"/>
    <property type="molecule type" value="Genomic_DNA"/>
</dbReference>
<feature type="transmembrane region" description="Helical" evidence="6">
    <location>
        <begin position="28"/>
        <end position="52"/>
    </location>
</feature>
<evidence type="ECO:0000313" key="8">
    <source>
        <dbReference type="Proteomes" id="UP001174691"/>
    </source>
</evidence>
<evidence type="ECO:0000256" key="3">
    <source>
        <dbReference type="ARBA" id="ARBA00022989"/>
    </source>
</evidence>
<reference evidence="7" key="1">
    <citation type="submission" date="2022-07" db="EMBL/GenBank/DDBJ databases">
        <title>Fungi with potential for degradation of polypropylene.</title>
        <authorList>
            <person name="Gostincar C."/>
        </authorList>
    </citation>
    <scope>NUCLEOTIDE SEQUENCE</scope>
    <source>
        <strain evidence="7">EXF-13287</strain>
    </source>
</reference>
<dbReference type="CDD" id="cd00637">
    <property type="entry name" value="7tm_classA_rhodopsin-like"/>
    <property type="match status" value="1"/>
</dbReference>
<dbReference type="InterPro" id="IPR000276">
    <property type="entry name" value="GPCR_Rhodpsn"/>
</dbReference>
<gene>
    <name evidence="7" type="ORF">NKR19_g2754</name>
</gene>
<feature type="transmembrane region" description="Helical" evidence="6">
    <location>
        <begin position="313"/>
        <end position="330"/>
    </location>
</feature>
<feature type="transmembrane region" description="Helical" evidence="6">
    <location>
        <begin position="183"/>
        <end position="204"/>
    </location>
</feature>
<organism evidence="7 8">
    <name type="scientific">Coniochaeta hoffmannii</name>
    <dbReference type="NCBI Taxonomy" id="91930"/>
    <lineage>
        <taxon>Eukaryota</taxon>
        <taxon>Fungi</taxon>
        <taxon>Dikarya</taxon>
        <taxon>Ascomycota</taxon>
        <taxon>Pezizomycotina</taxon>
        <taxon>Sordariomycetes</taxon>
        <taxon>Sordariomycetidae</taxon>
        <taxon>Coniochaetales</taxon>
        <taxon>Coniochaetaceae</taxon>
        <taxon>Coniochaeta</taxon>
    </lineage>
</organism>
<protein>
    <submittedName>
        <fullName evidence="7">Integral membrane protein</fullName>
    </submittedName>
</protein>
<feature type="transmembrane region" description="Helical" evidence="6">
    <location>
        <begin position="107"/>
        <end position="127"/>
    </location>
</feature>